<keyword evidence="2" id="KW-0547">Nucleotide-binding</keyword>
<dbReference type="GO" id="GO:0003714">
    <property type="term" value="F:transcription corepressor activity"/>
    <property type="evidence" value="ECO:0007669"/>
    <property type="project" value="InterPro"/>
</dbReference>
<dbReference type="PANTHER" id="PTHR45639">
    <property type="entry name" value="HSC70CB, ISOFORM G-RELATED"/>
    <property type="match status" value="1"/>
</dbReference>
<evidence type="ECO:0000256" key="2">
    <source>
        <dbReference type="ARBA" id="ARBA00022741"/>
    </source>
</evidence>
<dbReference type="Gene3D" id="3.30.420.40">
    <property type="match status" value="1"/>
</dbReference>
<evidence type="ECO:0000256" key="1">
    <source>
        <dbReference type="ARBA" id="ARBA00007381"/>
    </source>
</evidence>
<dbReference type="FunFam" id="3.30.420.40:FF:000171">
    <property type="entry name" value="Heat shock 70 kDa protein 4"/>
    <property type="match status" value="2"/>
</dbReference>
<evidence type="ECO:0000256" key="3">
    <source>
        <dbReference type="ARBA" id="ARBA00022840"/>
    </source>
</evidence>
<keyword evidence="3" id="KW-0067">ATP-binding</keyword>
<comment type="caution">
    <text evidence="4">The sequence shown here is derived from an EMBL/GenBank/DDBJ whole genome shotgun (WGS) entry which is preliminary data.</text>
</comment>
<dbReference type="GO" id="GO:0005829">
    <property type="term" value="C:cytosol"/>
    <property type="evidence" value="ECO:0007669"/>
    <property type="project" value="TreeGrafter"/>
</dbReference>
<organism evidence="4 5">
    <name type="scientific">Rotaria sordida</name>
    <dbReference type="NCBI Taxonomy" id="392033"/>
    <lineage>
        <taxon>Eukaryota</taxon>
        <taxon>Metazoa</taxon>
        <taxon>Spiralia</taxon>
        <taxon>Gnathifera</taxon>
        <taxon>Rotifera</taxon>
        <taxon>Eurotatoria</taxon>
        <taxon>Bdelloidea</taxon>
        <taxon>Philodinida</taxon>
        <taxon>Philodinidae</taxon>
        <taxon>Rotaria</taxon>
    </lineage>
</organism>
<dbReference type="GO" id="GO:0005524">
    <property type="term" value="F:ATP binding"/>
    <property type="evidence" value="ECO:0007669"/>
    <property type="project" value="UniProtKB-KW"/>
</dbReference>
<proteinExistence type="inferred from homology"/>
<sequence>MAVVGLDMGNFSSYIGVARAGGVEIVTNEYSDRLTPTYVTFDKSTRAIGQASKAMEITNARNTICNFKRLLGRRYLDGYVQQEKELNAYSIVEGKGGSVNIEVNYLNERQRFTPEQIAGIMFSKLKHITNTESSTKPIDCVIGVPCYFTDAERRAMLDAAQIAGWNCLRLLNETTADSTIYHFFVDEFLRLFLSRFVFCYAVLRLHRAFKGSGFYPSSQPQLSNDLLENVQIHKMILELSALLNVRQLFLEGPLTTADLISSNQ</sequence>
<evidence type="ECO:0000313" key="4">
    <source>
        <dbReference type="EMBL" id="CAF1363387.1"/>
    </source>
</evidence>
<protein>
    <recommendedName>
        <fullName evidence="6">Heat shock protein 70</fullName>
    </recommendedName>
</protein>
<name>A0A815IGG1_9BILA</name>
<dbReference type="EMBL" id="CAJNOU010002985">
    <property type="protein sequence ID" value="CAF1363387.1"/>
    <property type="molecule type" value="Genomic_DNA"/>
</dbReference>
<evidence type="ECO:0008006" key="6">
    <source>
        <dbReference type="Google" id="ProtNLM"/>
    </source>
</evidence>
<dbReference type="GO" id="GO:0005634">
    <property type="term" value="C:nucleus"/>
    <property type="evidence" value="ECO:0007669"/>
    <property type="project" value="TreeGrafter"/>
</dbReference>
<reference evidence="4" key="1">
    <citation type="submission" date="2021-02" db="EMBL/GenBank/DDBJ databases">
        <authorList>
            <person name="Nowell W R."/>
        </authorList>
    </citation>
    <scope>NUCLEOTIDE SEQUENCE</scope>
</reference>
<dbReference type="GO" id="GO:0140662">
    <property type="term" value="F:ATP-dependent protein folding chaperone"/>
    <property type="evidence" value="ECO:0007669"/>
    <property type="project" value="InterPro"/>
</dbReference>
<accession>A0A815IGG1</accession>
<dbReference type="PANTHER" id="PTHR45639:SF4">
    <property type="entry name" value="HSC70CB, ISOFORM G"/>
    <property type="match status" value="1"/>
</dbReference>
<dbReference type="InterPro" id="IPR043129">
    <property type="entry name" value="ATPase_NBD"/>
</dbReference>
<dbReference type="Proteomes" id="UP000663889">
    <property type="component" value="Unassembled WGS sequence"/>
</dbReference>
<evidence type="ECO:0000313" key="5">
    <source>
        <dbReference type="Proteomes" id="UP000663889"/>
    </source>
</evidence>
<dbReference type="InterPro" id="IPR013126">
    <property type="entry name" value="Hsp_70_fam"/>
</dbReference>
<dbReference type="AlphaFoldDB" id="A0A815IGG1"/>
<dbReference type="PRINTS" id="PR00301">
    <property type="entry name" value="HEATSHOCK70"/>
</dbReference>
<dbReference type="GO" id="GO:0006351">
    <property type="term" value="P:DNA-templated transcription"/>
    <property type="evidence" value="ECO:0007669"/>
    <property type="project" value="InterPro"/>
</dbReference>
<dbReference type="SUPFAM" id="SSF53067">
    <property type="entry name" value="Actin-like ATPase domain"/>
    <property type="match status" value="1"/>
</dbReference>
<comment type="similarity">
    <text evidence="1">Belongs to the heat shock protein 70 family.</text>
</comment>
<gene>
    <name evidence="4" type="ORF">SEV965_LOCUS29497</name>
</gene>
<dbReference type="Pfam" id="PF00012">
    <property type="entry name" value="HSP70"/>
    <property type="match status" value="1"/>
</dbReference>